<dbReference type="EMBL" id="CP003756">
    <property type="protein sequence ID" value="AFQ19970.1"/>
    <property type="molecule type" value="Genomic_DNA"/>
</dbReference>
<evidence type="ECO:0000313" key="1">
    <source>
        <dbReference type="EMBL" id="AFQ19970.1"/>
    </source>
</evidence>
<evidence type="ECO:0000313" key="2">
    <source>
        <dbReference type="Proteomes" id="UP000005259"/>
    </source>
</evidence>
<dbReference type="AlphaFoldDB" id="A0A9W3P191"/>
<protein>
    <submittedName>
        <fullName evidence="1">Uncharacterized protein</fullName>
    </submittedName>
</protein>
<accession>A0A9W3P191</accession>
<name>A0A9W3P191_BACTU</name>
<organism evidence="1 2">
    <name type="scientific">Bacillus thuringiensis HD-771</name>
    <dbReference type="NCBI Taxonomy" id="1218175"/>
    <lineage>
        <taxon>Bacteria</taxon>
        <taxon>Bacillati</taxon>
        <taxon>Bacillota</taxon>
        <taxon>Bacilli</taxon>
        <taxon>Bacillales</taxon>
        <taxon>Bacillaceae</taxon>
        <taxon>Bacillus</taxon>
        <taxon>Bacillus cereus group</taxon>
    </lineage>
</organism>
<reference evidence="1 2" key="1">
    <citation type="submission" date="2012-08" db="EMBL/GenBank/DDBJ databases">
        <authorList>
            <person name="Doggett N."/>
            <person name="Teshima H."/>
            <person name="Bruce D."/>
            <person name="Detter J.C."/>
            <person name="Johnson S.L."/>
            <person name="Han C."/>
        </authorList>
    </citation>
    <scope>NUCLEOTIDE SEQUENCE [LARGE SCALE GENOMIC DNA]</scope>
    <source>
        <strain evidence="1 2">HD-771</strain>
        <plasmid evidence="1 2">p04</plasmid>
    </source>
</reference>
<keyword evidence="1" id="KW-0614">Plasmid</keyword>
<dbReference type="KEGG" id="bti:BTG_33193"/>
<proteinExistence type="predicted"/>
<sequence length="146" mass="17462">MTNKQSELLNKLASVLLEVSEECEKNEDFHKEVIHLNFFSRCIDEIALDIKNQSYYKKTIVANWTLKDMEKVLCEKAIRYICENNVFKIHDVKYLRYKEGKFKFIGYEQETKEKVSCILYAYDFSVTLRFEKTRDLEFHIGNLIHS</sequence>
<dbReference type="Proteomes" id="UP000005259">
    <property type="component" value="Plasmid p04"/>
</dbReference>
<dbReference type="RefSeq" id="WP_000182643.1">
    <property type="nucleotide sequence ID" value="NC_018488.1"/>
</dbReference>
<geneLocation type="plasmid" evidence="1 2">
    <name>p04</name>
</geneLocation>
<gene>
    <name evidence="1" type="ORF">BTG_33193</name>
</gene>